<sequence>MSMDLMAVPAHPSLTSSNLNWPIYELHLLGFHHIVADREDVWFHTYLFIYFLVSGFSSNLTPSVALIS</sequence>
<proteinExistence type="predicted"/>
<protein>
    <submittedName>
        <fullName evidence="1">Uncharacterized protein</fullName>
    </submittedName>
</protein>
<dbReference type="EMBL" id="GBRH01250745">
    <property type="protein sequence ID" value="JAD47150.1"/>
    <property type="molecule type" value="Transcribed_RNA"/>
</dbReference>
<reference evidence="1" key="2">
    <citation type="journal article" date="2015" name="Data Brief">
        <title>Shoot transcriptome of the giant reed, Arundo donax.</title>
        <authorList>
            <person name="Barrero R.A."/>
            <person name="Guerrero F.D."/>
            <person name="Moolhuijzen P."/>
            <person name="Goolsby J.A."/>
            <person name="Tidwell J."/>
            <person name="Bellgard S.E."/>
            <person name="Bellgard M.I."/>
        </authorList>
    </citation>
    <scope>NUCLEOTIDE SEQUENCE</scope>
    <source>
        <tissue evidence="1">Shoot tissue taken approximately 20 cm above the soil surface</tissue>
    </source>
</reference>
<organism evidence="1">
    <name type="scientific">Arundo donax</name>
    <name type="common">Giant reed</name>
    <name type="synonym">Donax arundinaceus</name>
    <dbReference type="NCBI Taxonomy" id="35708"/>
    <lineage>
        <taxon>Eukaryota</taxon>
        <taxon>Viridiplantae</taxon>
        <taxon>Streptophyta</taxon>
        <taxon>Embryophyta</taxon>
        <taxon>Tracheophyta</taxon>
        <taxon>Spermatophyta</taxon>
        <taxon>Magnoliopsida</taxon>
        <taxon>Liliopsida</taxon>
        <taxon>Poales</taxon>
        <taxon>Poaceae</taxon>
        <taxon>PACMAD clade</taxon>
        <taxon>Arundinoideae</taxon>
        <taxon>Arundineae</taxon>
        <taxon>Arundo</taxon>
    </lineage>
</organism>
<reference evidence="1" key="1">
    <citation type="submission" date="2014-09" db="EMBL/GenBank/DDBJ databases">
        <authorList>
            <person name="Magalhaes I.L.F."/>
            <person name="Oliveira U."/>
            <person name="Santos F.R."/>
            <person name="Vidigal T.H.D.A."/>
            <person name="Brescovit A.D."/>
            <person name="Santos A.J."/>
        </authorList>
    </citation>
    <scope>NUCLEOTIDE SEQUENCE</scope>
    <source>
        <tissue evidence="1">Shoot tissue taken approximately 20 cm above the soil surface</tissue>
    </source>
</reference>
<name>A0A0A9ADY2_ARUDO</name>
<evidence type="ECO:0000313" key="1">
    <source>
        <dbReference type="EMBL" id="JAD47150.1"/>
    </source>
</evidence>
<dbReference type="AlphaFoldDB" id="A0A0A9ADY2"/>
<accession>A0A0A9ADY2</accession>